<evidence type="ECO:0000313" key="2">
    <source>
        <dbReference type="WBParaSite" id="Minc3s02799g31612"/>
    </source>
</evidence>
<reference evidence="2" key="1">
    <citation type="submission" date="2022-11" db="UniProtKB">
        <authorList>
            <consortium name="WormBaseParasite"/>
        </authorList>
    </citation>
    <scope>IDENTIFICATION</scope>
</reference>
<sequence>MNRYIINALANKANKNKNLINVKKEMTSLEESKPFLASLGKNINYAPPNRIQENYQGINIEKIGESSSQSSMVQGHAFETHFTPENSHFSSNMKPMDFSQLLKQNNFQNSSGSEPNSRPNNYSNLMHLVHPVLENFNSKHDKYSNLMSSLTPFR</sequence>
<keyword evidence="1" id="KW-1185">Reference proteome</keyword>
<dbReference type="AlphaFoldDB" id="A0A914MZ27"/>
<name>A0A914MZ27_MELIC</name>
<dbReference type="Proteomes" id="UP000887563">
    <property type="component" value="Unplaced"/>
</dbReference>
<accession>A0A914MZ27</accession>
<organism evidence="1 2">
    <name type="scientific">Meloidogyne incognita</name>
    <name type="common">Southern root-knot nematode worm</name>
    <name type="synonym">Oxyuris incognita</name>
    <dbReference type="NCBI Taxonomy" id="6306"/>
    <lineage>
        <taxon>Eukaryota</taxon>
        <taxon>Metazoa</taxon>
        <taxon>Ecdysozoa</taxon>
        <taxon>Nematoda</taxon>
        <taxon>Chromadorea</taxon>
        <taxon>Rhabditida</taxon>
        <taxon>Tylenchina</taxon>
        <taxon>Tylenchomorpha</taxon>
        <taxon>Tylenchoidea</taxon>
        <taxon>Meloidogynidae</taxon>
        <taxon>Meloidogyninae</taxon>
        <taxon>Meloidogyne</taxon>
        <taxon>Meloidogyne incognita group</taxon>
    </lineage>
</organism>
<proteinExistence type="predicted"/>
<dbReference type="WBParaSite" id="Minc3s02799g31612">
    <property type="protein sequence ID" value="Minc3s02799g31612"/>
    <property type="gene ID" value="Minc3s02799g31612"/>
</dbReference>
<evidence type="ECO:0000313" key="1">
    <source>
        <dbReference type="Proteomes" id="UP000887563"/>
    </source>
</evidence>
<protein>
    <submittedName>
        <fullName evidence="2">Uncharacterized protein</fullName>
    </submittedName>
</protein>